<dbReference type="InterPro" id="IPR007630">
    <property type="entry name" value="RNA_pol_sigma70_r4"/>
</dbReference>
<dbReference type="PANTHER" id="PTHR30385:SF7">
    <property type="entry name" value="RNA POLYMERASE SIGMA FACTOR FLIA"/>
    <property type="match status" value="1"/>
</dbReference>
<reference evidence="6 7" key="1">
    <citation type="submission" date="2023-07" db="EMBL/GenBank/DDBJ databases">
        <title>Genomic Encyclopedia of Type Strains, Phase IV (KMG-IV): sequencing the most valuable type-strain genomes for metagenomic binning, comparative biology and taxonomic classification.</title>
        <authorList>
            <person name="Goeker M."/>
        </authorList>
    </citation>
    <scope>NUCLEOTIDE SEQUENCE [LARGE SCALE GENOMIC DNA]</scope>
    <source>
        <strain evidence="6 7">DSM 23837</strain>
    </source>
</reference>
<name>A0ABT9WPX6_9BACI</name>
<evidence type="ECO:0000313" key="7">
    <source>
        <dbReference type="Proteomes" id="UP001223586"/>
    </source>
</evidence>
<dbReference type="CDD" id="cd06171">
    <property type="entry name" value="Sigma70_r4"/>
    <property type="match status" value="1"/>
</dbReference>
<dbReference type="Pfam" id="PF04545">
    <property type="entry name" value="Sigma70_r4"/>
    <property type="match status" value="1"/>
</dbReference>
<evidence type="ECO:0000256" key="4">
    <source>
        <dbReference type="ARBA" id="ARBA00023163"/>
    </source>
</evidence>
<protein>
    <submittedName>
        <fullName evidence="6">RNA polymerase sigma factor (Sigma-70 family)</fullName>
    </submittedName>
</protein>
<evidence type="ECO:0000313" key="6">
    <source>
        <dbReference type="EMBL" id="MDQ0175289.1"/>
    </source>
</evidence>
<dbReference type="PANTHER" id="PTHR30385">
    <property type="entry name" value="SIGMA FACTOR F FLAGELLAR"/>
    <property type="match status" value="1"/>
</dbReference>
<dbReference type="EMBL" id="JAUSTT010000005">
    <property type="protein sequence ID" value="MDQ0175289.1"/>
    <property type="molecule type" value="Genomic_DNA"/>
</dbReference>
<keyword evidence="4" id="KW-0804">Transcription</keyword>
<gene>
    <name evidence="6" type="ORF">J2S08_001123</name>
</gene>
<organism evidence="6 7">
    <name type="scientific">Bacillus chungangensis</name>
    <dbReference type="NCBI Taxonomy" id="587633"/>
    <lineage>
        <taxon>Bacteria</taxon>
        <taxon>Bacillati</taxon>
        <taxon>Bacillota</taxon>
        <taxon>Bacilli</taxon>
        <taxon>Bacillales</taxon>
        <taxon>Bacillaceae</taxon>
        <taxon>Bacillus</taxon>
    </lineage>
</organism>
<dbReference type="Proteomes" id="UP001223586">
    <property type="component" value="Unassembled WGS sequence"/>
</dbReference>
<comment type="caution">
    <text evidence="6">The sequence shown here is derived from an EMBL/GenBank/DDBJ whole genome shotgun (WGS) entry which is preliminary data.</text>
</comment>
<dbReference type="InterPro" id="IPR013324">
    <property type="entry name" value="RNA_pol_sigma_r3/r4-like"/>
</dbReference>
<feature type="domain" description="RNA polymerase sigma-70 region 4" evidence="5">
    <location>
        <begin position="147"/>
        <end position="194"/>
    </location>
</feature>
<evidence type="ECO:0000256" key="2">
    <source>
        <dbReference type="ARBA" id="ARBA00023082"/>
    </source>
</evidence>
<sequence length="205" mass="24254">MIFNKMDTVCLQGIKKFKEKNKELFENNIVQSFLQNEKHRVILTKAICNPTKENNEALDIAFKKFYFYIRFTSFISSTLYYNAINFDKRHRKVLYRHPLTVDKPLKKDEDSTFKDFIVDSKSEIKIDDILNSDRLSDYIIDPALYRAIETLTARQKQIIFLTYVKGLTDTEIATLLNKTQQSISKTHRKALQNMYQFLKSNKEVK</sequence>
<dbReference type="InterPro" id="IPR014284">
    <property type="entry name" value="RNA_pol_sigma-70_dom"/>
</dbReference>
<dbReference type="Gene3D" id="1.20.140.160">
    <property type="match status" value="1"/>
</dbReference>
<dbReference type="RefSeq" id="WP_307227482.1">
    <property type="nucleotide sequence ID" value="NZ_JAUSTT010000005.1"/>
</dbReference>
<evidence type="ECO:0000256" key="1">
    <source>
        <dbReference type="ARBA" id="ARBA00023015"/>
    </source>
</evidence>
<keyword evidence="1" id="KW-0805">Transcription regulation</keyword>
<proteinExistence type="predicted"/>
<keyword evidence="2" id="KW-0731">Sigma factor</keyword>
<keyword evidence="7" id="KW-1185">Reference proteome</keyword>
<evidence type="ECO:0000256" key="3">
    <source>
        <dbReference type="ARBA" id="ARBA00023125"/>
    </source>
</evidence>
<dbReference type="SUPFAM" id="SSF88659">
    <property type="entry name" value="Sigma3 and sigma4 domains of RNA polymerase sigma factors"/>
    <property type="match status" value="1"/>
</dbReference>
<dbReference type="NCBIfam" id="TIGR02937">
    <property type="entry name" value="sigma70-ECF"/>
    <property type="match status" value="1"/>
</dbReference>
<keyword evidence="3" id="KW-0238">DNA-binding</keyword>
<accession>A0ABT9WPX6</accession>
<evidence type="ECO:0000259" key="5">
    <source>
        <dbReference type="Pfam" id="PF04545"/>
    </source>
</evidence>